<sequence>MKLSWLKQHKPPKIVSTDNNCGTHAVTFIINRKIPEMS</sequence>
<proteinExistence type="predicted"/>
<name>B5VHA8_YEAS6</name>
<accession>B5VHA8</accession>
<comment type="caution">
    <text evidence="1">The sequence shown here is derived from an EMBL/GenBank/DDBJ whole genome shotgun (WGS) entry which is preliminary data.</text>
</comment>
<evidence type="ECO:0000313" key="1">
    <source>
        <dbReference type="EMBL" id="EDZ72685.1"/>
    </source>
</evidence>
<dbReference type="Proteomes" id="UP000008988">
    <property type="component" value="Unassembled WGS sequence"/>
</dbReference>
<evidence type="ECO:0000313" key="2">
    <source>
        <dbReference type="Proteomes" id="UP000008988"/>
    </source>
</evidence>
<dbReference type="AlphaFoldDB" id="B5VHA8"/>
<reference evidence="1 2" key="1">
    <citation type="journal article" date="2008" name="FEMS Yeast Res.">
        <title>Comparative genome analysis of a Saccharomyces cerevisiae wine strain.</title>
        <authorList>
            <person name="Borneman A.R."/>
            <person name="Forgan A.H."/>
            <person name="Pretorius I.S."/>
            <person name="Chambers P.J."/>
        </authorList>
    </citation>
    <scope>NUCLEOTIDE SEQUENCE [LARGE SCALE GENOMIC DNA]</scope>
    <source>
        <strain evidence="1 2">AWRI1631</strain>
    </source>
</reference>
<gene>
    <name evidence="1" type="ORF">AWRI1631_50430</name>
</gene>
<organism evidence="1 2">
    <name type="scientific">Saccharomyces cerevisiae (strain AWRI1631)</name>
    <name type="common">Baker's yeast</name>
    <dbReference type="NCBI Taxonomy" id="545124"/>
    <lineage>
        <taxon>Eukaryota</taxon>
        <taxon>Fungi</taxon>
        <taxon>Dikarya</taxon>
        <taxon>Ascomycota</taxon>
        <taxon>Saccharomycotina</taxon>
        <taxon>Saccharomycetes</taxon>
        <taxon>Saccharomycetales</taxon>
        <taxon>Saccharomycetaceae</taxon>
        <taxon>Saccharomyces</taxon>
    </lineage>
</organism>
<dbReference type="EMBL" id="ABSV01000637">
    <property type="protein sequence ID" value="EDZ72685.1"/>
    <property type="molecule type" value="Genomic_DNA"/>
</dbReference>
<protein>
    <submittedName>
        <fullName evidence="1">Uncharacterized protein</fullName>
    </submittedName>
</protein>